<feature type="transmembrane region" description="Helical" evidence="2">
    <location>
        <begin position="81"/>
        <end position="102"/>
    </location>
</feature>
<evidence type="ECO:0000313" key="5">
    <source>
        <dbReference type="Proteomes" id="UP000653674"/>
    </source>
</evidence>
<protein>
    <recommendedName>
        <fullName evidence="3">SMODS and SLOG-associating 2TM effector domain-containing protein</fullName>
    </recommendedName>
</protein>
<dbReference type="InterPro" id="IPR040688">
    <property type="entry name" value="SLATT_2"/>
</dbReference>
<reference evidence="4" key="1">
    <citation type="submission" date="2021-01" db="EMBL/GenBank/DDBJ databases">
        <title>Whole genome shotgun sequence of Planosporangium flavigriseum NBRC 105377.</title>
        <authorList>
            <person name="Komaki H."/>
            <person name="Tamura T."/>
        </authorList>
    </citation>
    <scope>NUCLEOTIDE SEQUENCE</scope>
    <source>
        <strain evidence="4">NBRC 105377</strain>
    </source>
</reference>
<dbReference type="AlphaFoldDB" id="A0A8J3LGH3"/>
<evidence type="ECO:0000256" key="2">
    <source>
        <dbReference type="SAM" id="Phobius"/>
    </source>
</evidence>
<sequence>MTDLSTQPGQPRVSEPRNGSWKPRRGNSDLDLTEFPPLTWSRTGIRQSLDELYAWAERLAVEAIGWYVTEKRRKSHWSRTLRALALALTITGAIVPVVALSAGRPAAGNWGFLLLALAAGCAVYDRFFGFTSSWHRYTATAASLRSQLIEYQAEWAREMVILSSREPDRNDAVRMIDFVRAFAWNVNDTIRTETEAWLTEFDTRMTEFESRLHRTEGAVARRDAAAAVMLPGPHRHSEDGPEAVPARPRGGNRVGEH</sequence>
<dbReference type="Pfam" id="PF18183">
    <property type="entry name" value="SLATT_2"/>
    <property type="match status" value="1"/>
</dbReference>
<feature type="transmembrane region" description="Helical" evidence="2">
    <location>
        <begin position="108"/>
        <end position="127"/>
    </location>
</feature>
<comment type="caution">
    <text evidence="4">The sequence shown here is derived from an EMBL/GenBank/DDBJ whole genome shotgun (WGS) entry which is preliminary data.</text>
</comment>
<organism evidence="4 5">
    <name type="scientific">Planosporangium flavigriseum</name>
    <dbReference type="NCBI Taxonomy" id="373681"/>
    <lineage>
        <taxon>Bacteria</taxon>
        <taxon>Bacillati</taxon>
        <taxon>Actinomycetota</taxon>
        <taxon>Actinomycetes</taxon>
        <taxon>Micromonosporales</taxon>
        <taxon>Micromonosporaceae</taxon>
        <taxon>Planosporangium</taxon>
    </lineage>
</organism>
<dbReference type="EMBL" id="BONU01000006">
    <property type="protein sequence ID" value="GIG72908.1"/>
    <property type="molecule type" value="Genomic_DNA"/>
</dbReference>
<keyword evidence="2" id="KW-0812">Transmembrane</keyword>
<evidence type="ECO:0000313" key="4">
    <source>
        <dbReference type="EMBL" id="GIG72908.1"/>
    </source>
</evidence>
<gene>
    <name evidence="4" type="ORF">Pfl04_13120</name>
</gene>
<name>A0A8J3LGH3_9ACTN</name>
<accession>A0A8J3LGH3</accession>
<proteinExistence type="predicted"/>
<keyword evidence="5" id="KW-1185">Reference proteome</keyword>
<evidence type="ECO:0000259" key="3">
    <source>
        <dbReference type="Pfam" id="PF18183"/>
    </source>
</evidence>
<keyword evidence="2" id="KW-0472">Membrane</keyword>
<dbReference type="NCBIfam" id="NF033633">
    <property type="entry name" value="SLATT_2"/>
    <property type="match status" value="1"/>
</dbReference>
<dbReference type="NCBIfam" id="NF033634">
    <property type="entry name" value="SLATT_1"/>
    <property type="match status" value="1"/>
</dbReference>
<feature type="domain" description="SMODS and SLOG-associating 2TM effector" evidence="3">
    <location>
        <begin position="30"/>
        <end position="209"/>
    </location>
</feature>
<dbReference type="RefSeq" id="WP_168073698.1">
    <property type="nucleotide sequence ID" value="NZ_BAAAQJ010000016.1"/>
</dbReference>
<keyword evidence="2" id="KW-1133">Transmembrane helix</keyword>
<dbReference type="Proteomes" id="UP000653674">
    <property type="component" value="Unassembled WGS sequence"/>
</dbReference>
<feature type="region of interest" description="Disordered" evidence="1">
    <location>
        <begin position="1"/>
        <end position="32"/>
    </location>
</feature>
<feature type="region of interest" description="Disordered" evidence="1">
    <location>
        <begin position="231"/>
        <end position="257"/>
    </location>
</feature>
<evidence type="ECO:0000256" key="1">
    <source>
        <dbReference type="SAM" id="MobiDB-lite"/>
    </source>
</evidence>